<dbReference type="SUPFAM" id="SSF48498">
    <property type="entry name" value="Tetracyclin repressor-like, C-terminal domain"/>
    <property type="match status" value="1"/>
</dbReference>
<reference evidence="7" key="2">
    <citation type="submission" date="2023-02" db="EMBL/GenBank/DDBJ databases">
        <authorList>
            <person name="Sun Q."/>
            <person name="Mori K."/>
        </authorList>
    </citation>
    <scope>NUCLEOTIDE SEQUENCE</scope>
    <source>
        <strain evidence="7">NBRC 112290</strain>
    </source>
</reference>
<keyword evidence="2 4" id="KW-0238">DNA-binding</keyword>
<feature type="domain" description="HTH tetR-type" evidence="6">
    <location>
        <begin position="68"/>
        <end position="127"/>
    </location>
</feature>
<accession>A0AA37XHI3</accession>
<dbReference type="PROSITE" id="PS50977">
    <property type="entry name" value="HTH_TETR_2"/>
    <property type="match status" value="1"/>
</dbReference>
<dbReference type="InterPro" id="IPR009057">
    <property type="entry name" value="Homeodomain-like_sf"/>
</dbReference>
<gene>
    <name evidence="7" type="ORF">GCM10025875_29240</name>
</gene>
<evidence type="ECO:0000313" key="8">
    <source>
        <dbReference type="Proteomes" id="UP001157161"/>
    </source>
</evidence>
<dbReference type="PANTHER" id="PTHR30055:SF234">
    <property type="entry name" value="HTH-TYPE TRANSCRIPTIONAL REGULATOR BETI"/>
    <property type="match status" value="1"/>
</dbReference>
<protein>
    <recommendedName>
        <fullName evidence="6">HTH tetR-type domain-containing protein</fullName>
    </recommendedName>
</protein>
<evidence type="ECO:0000313" key="7">
    <source>
        <dbReference type="EMBL" id="GMA32932.1"/>
    </source>
</evidence>
<dbReference type="AlphaFoldDB" id="A0AA37XHI3"/>
<dbReference type="InterPro" id="IPR050109">
    <property type="entry name" value="HTH-type_TetR-like_transc_reg"/>
</dbReference>
<evidence type="ECO:0000256" key="5">
    <source>
        <dbReference type="SAM" id="MobiDB-lite"/>
    </source>
</evidence>
<dbReference type="SUPFAM" id="SSF46689">
    <property type="entry name" value="Homeodomain-like"/>
    <property type="match status" value="1"/>
</dbReference>
<sequence>MCKRKWINVPVGGWAWDDHAVTSAATPPTPGRASGSGDHADPDARPAGGSPGSDLGSRTTAPLRRDVARNQGALLEAAARVFTTSGVGAPVREIAAAAGVGVATLYRHFPTRADLVVAVYRHQIEECAAAGPSLLASAPGPFEATLSWVHLFVDFLGTKHGLSRVWEGDAEEFGALHALFVERLVPVLTDLLDAGRAAGEVVAPISAYRLLRAVGDLVAWSPQDPDYDVREVVTLLVSGLRQAQPDRLGDTAG</sequence>
<organism evidence="7 8">
    <name type="scientific">Litorihabitans aurantiacus</name>
    <dbReference type="NCBI Taxonomy" id="1930061"/>
    <lineage>
        <taxon>Bacteria</taxon>
        <taxon>Bacillati</taxon>
        <taxon>Actinomycetota</taxon>
        <taxon>Actinomycetes</taxon>
        <taxon>Micrococcales</taxon>
        <taxon>Beutenbergiaceae</taxon>
        <taxon>Litorihabitans</taxon>
    </lineage>
</organism>
<reference evidence="7" key="1">
    <citation type="journal article" date="2014" name="Int. J. Syst. Evol. Microbiol.">
        <title>Complete genome sequence of Corynebacterium casei LMG S-19264T (=DSM 44701T), isolated from a smear-ripened cheese.</title>
        <authorList>
            <consortium name="US DOE Joint Genome Institute (JGI-PGF)"/>
            <person name="Walter F."/>
            <person name="Albersmeier A."/>
            <person name="Kalinowski J."/>
            <person name="Ruckert C."/>
        </authorList>
    </citation>
    <scope>NUCLEOTIDE SEQUENCE</scope>
    <source>
        <strain evidence="7">NBRC 112290</strain>
    </source>
</reference>
<keyword evidence="3" id="KW-0804">Transcription</keyword>
<dbReference type="PRINTS" id="PR00455">
    <property type="entry name" value="HTHTETR"/>
</dbReference>
<dbReference type="GO" id="GO:0000976">
    <property type="term" value="F:transcription cis-regulatory region binding"/>
    <property type="evidence" value="ECO:0007669"/>
    <property type="project" value="TreeGrafter"/>
</dbReference>
<comment type="caution">
    <text evidence="7">The sequence shown here is derived from an EMBL/GenBank/DDBJ whole genome shotgun (WGS) entry which is preliminary data.</text>
</comment>
<dbReference type="InterPro" id="IPR001647">
    <property type="entry name" value="HTH_TetR"/>
</dbReference>
<dbReference type="Pfam" id="PF00440">
    <property type="entry name" value="TetR_N"/>
    <property type="match status" value="1"/>
</dbReference>
<evidence type="ECO:0000256" key="3">
    <source>
        <dbReference type="ARBA" id="ARBA00023163"/>
    </source>
</evidence>
<dbReference type="GO" id="GO:0003700">
    <property type="term" value="F:DNA-binding transcription factor activity"/>
    <property type="evidence" value="ECO:0007669"/>
    <property type="project" value="TreeGrafter"/>
</dbReference>
<feature type="region of interest" description="Disordered" evidence="5">
    <location>
        <begin position="21"/>
        <end position="59"/>
    </location>
</feature>
<evidence type="ECO:0000256" key="4">
    <source>
        <dbReference type="PROSITE-ProRule" id="PRU00335"/>
    </source>
</evidence>
<evidence type="ECO:0000256" key="1">
    <source>
        <dbReference type="ARBA" id="ARBA00023015"/>
    </source>
</evidence>
<name>A0AA37XHI3_9MICO</name>
<keyword evidence="8" id="KW-1185">Reference proteome</keyword>
<proteinExistence type="predicted"/>
<dbReference type="PANTHER" id="PTHR30055">
    <property type="entry name" value="HTH-TYPE TRANSCRIPTIONAL REGULATOR RUTR"/>
    <property type="match status" value="1"/>
</dbReference>
<dbReference type="InterPro" id="IPR036271">
    <property type="entry name" value="Tet_transcr_reg_TetR-rel_C_sf"/>
</dbReference>
<evidence type="ECO:0000259" key="6">
    <source>
        <dbReference type="PROSITE" id="PS50977"/>
    </source>
</evidence>
<dbReference type="Gene3D" id="1.10.357.10">
    <property type="entry name" value="Tetracycline Repressor, domain 2"/>
    <property type="match status" value="1"/>
</dbReference>
<dbReference type="Proteomes" id="UP001157161">
    <property type="component" value="Unassembled WGS sequence"/>
</dbReference>
<dbReference type="EMBL" id="BSUM01000001">
    <property type="protein sequence ID" value="GMA32932.1"/>
    <property type="molecule type" value="Genomic_DNA"/>
</dbReference>
<evidence type="ECO:0000256" key="2">
    <source>
        <dbReference type="ARBA" id="ARBA00023125"/>
    </source>
</evidence>
<feature type="DNA-binding region" description="H-T-H motif" evidence="4">
    <location>
        <begin position="90"/>
        <end position="109"/>
    </location>
</feature>
<keyword evidence="1" id="KW-0805">Transcription regulation</keyword>